<proteinExistence type="predicted"/>
<name>A0A1R4A620_9ARCH</name>
<evidence type="ECO:0000313" key="2">
    <source>
        <dbReference type="Proteomes" id="UP000187822"/>
    </source>
</evidence>
<dbReference type="KEGG" id="cdiv:CPM_0550"/>
<dbReference type="AlphaFoldDB" id="A0A1R4A620"/>
<dbReference type="Proteomes" id="UP000187822">
    <property type="component" value="Chromosome I"/>
</dbReference>
<dbReference type="EMBL" id="LT719092">
    <property type="protein sequence ID" value="SJK84427.1"/>
    <property type="molecule type" value="Genomic_DNA"/>
</dbReference>
<organism evidence="1 2">
    <name type="scientific">Cuniculiplasma divulgatum</name>
    <dbReference type="NCBI Taxonomy" id="1673428"/>
    <lineage>
        <taxon>Archaea</taxon>
        <taxon>Methanobacteriati</taxon>
        <taxon>Thermoplasmatota</taxon>
        <taxon>Thermoplasmata</taxon>
        <taxon>Thermoplasmatales</taxon>
        <taxon>Cuniculiplasmataceae</taxon>
        <taxon>Cuniculiplasma</taxon>
    </lineage>
</organism>
<reference evidence="2" key="1">
    <citation type="submission" date="2016-06" db="EMBL/GenBank/DDBJ databases">
        <authorList>
            <person name="Toshchakov V.S."/>
        </authorList>
    </citation>
    <scope>NUCLEOTIDE SEQUENCE [LARGE SCALE GENOMIC DNA]</scope>
    <source>
        <strain>PM4 (JCM 30641</strain>
        <strain evidence="2">\VKM B-2940)</strain>
    </source>
</reference>
<gene>
    <name evidence="1" type="ORF">CPM_0550</name>
</gene>
<dbReference type="STRING" id="1673428.CPM_0550"/>
<protein>
    <submittedName>
        <fullName evidence="1">Uncharacterized protein</fullName>
    </submittedName>
</protein>
<evidence type="ECO:0000313" key="1">
    <source>
        <dbReference type="EMBL" id="SJK84427.1"/>
    </source>
</evidence>
<sequence>MVRIEIFINKTVRNLVTSDTIIATFFNRYGSSQGGKSS</sequence>
<accession>A0A1R4A620</accession>
<keyword evidence="2" id="KW-1185">Reference proteome</keyword>